<organism evidence="1 2">
    <name type="scientific">Lipomyces kononenkoae</name>
    <name type="common">Yeast</name>
    <dbReference type="NCBI Taxonomy" id="34357"/>
    <lineage>
        <taxon>Eukaryota</taxon>
        <taxon>Fungi</taxon>
        <taxon>Dikarya</taxon>
        <taxon>Ascomycota</taxon>
        <taxon>Saccharomycotina</taxon>
        <taxon>Lipomycetes</taxon>
        <taxon>Lipomycetales</taxon>
        <taxon>Lipomycetaceae</taxon>
        <taxon>Lipomyces</taxon>
    </lineage>
</organism>
<name>A0ACC3T4I5_LIPKO</name>
<protein>
    <submittedName>
        <fullName evidence="1">Uncharacterized protein</fullName>
    </submittedName>
</protein>
<keyword evidence="2" id="KW-1185">Reference proteome</keyword>
<evidence type="ECO:0000313" key="1">
    <source>
        <dbReference type="EMBL" id="KAK9238843.1"/>
    </source>
</evidence>
<evidence type="ECO:0000313" key="2">
    <source>
        <dbReference type="Proteomes" id="UP001433508"/>
    </source>
</evidence>
<reference evidence="2" key="1">
    <citation type="journal article" date="2024" name="Front. Bioeng. Biotechnol.">
        <title>Genome-scale model development and genomic sequencing of the oleaginous clade Lipomyces.</title>
        <authorList>
            <person name="Czajka J.J."/>
            <person name="Han Y."/>
            <person name="Kim J."/>
            <person name="Mondo S.J."/>
            <person name="Hofstad B.A."/>
            <person name="Robles A."/>
            <person name="Haridas S."/>
            <person name="Riley R."/>
            <person name="LaButti K."/>
            <person name="Pangilinan J."/>
            <person name="Andreopoulos W."/>
            <person name="Lipzen A."/>
            <person name="Yan J."/>
            <person name="Wang M."/>
            <person name="Ng V."/>
            <person name="Grigoriev I.V."/>
            <person name="Spatafora J.W."/>
            <person name="Magnuson J.K."/>
            <person name="Baker S.E."/>
            <person name="Pomraning K.R."/>
        </authorList>
    </citation>
    <scope>NUCLEOTIDE SEQUENCE [LARGE SCALE GENOMIC DNA]</scope>
    <source>
        <strain evidence="2">CBS 7786</strain>
    </source>
</reference>
<proteinExistence type="predicted"/>
<sequence length="83" mass="9054">MSNEGDDPIGMVTLHRFSSSAVIASNNSDEPVETIEDTFDDEDSYETIANGIDIRAYSVSHGCVQAFQNTLPQARMPSPPTVY</sequence>
<dbReference type="Proteomes" id="UP001433508">
    <property type="component" value="Unassembled WGS sequence"/>
</dbReference>
<accession>A0ACC3T4I5</accession>
<dbReference type="EMBL" id="MU971352">
    <property type="protein sequence ID" value="KAK9238843.1"/>
    <property type="molecule type" value="Genomic_DNA"/>
</dbReference>
<gene>
    <name evidence="1" type="ORF">V1525DRAFT_387226</name>
</gene>
<comment type="caution">
    <text evidence="1">The sequence shown here is derived from an EMBL/GenBank/DDBJ whole genome shotgun (WGS) entry which is preliminary data.</text>
</comment>